<dbReference type="AlphaFoldDB" id="A0AAN6NGA6"/>
<dbReference type="Proteomes" id="UP001303473">
    <property type="component" value="Unassembled WGS sequence"/>
</dbReference>
<sequence length="142" mass="14176">GDSWGEGSGEGGFVTISSSSKCNGPSLGVAIDLLGLNIDVNLYLSLAGRLLNSVGELVGVGSILGGATSTSNPTTVTQQFRAKCGKSFRNLPGGGKTTTAASAVECLRQCEADAIIATVQLGSLHGCLGATIDNSVAVDDCL</sequence>
<evidence type="ECO:0000313" key="1">
    <source>
        <dbReference type="EMBL" id="KAK3945226.1"/>
    </source>
</evidence>
<evidence type="ECO:0000313" key="2">
    <source>
        <dbReference type="Proteomes" id="UP001303473"/>
    </source>
</evidence>
<name>A0AAN6NGA6_9PEZI</name>
<keyword evidence="2" id="KW-1185">Reference proteome</keyword>
<organism evidence="1 2">
    <name type="scientific">Diplogelasinospora grovesii</name>
    <dbReference type="NCBI Taxonomy" id="303347"/>
    <lineage>
        <taxon>Eukaryota</taxon>
        <taxon>Fungi</taxon>
        <taxon>Dikarya</taxon>
        <taxon>Ascomycota</taxon>
        <taxon>Pezizomycotina</taxon>
        <taxon>Sordariomycetes</taxon>
        <taxon>Sordariomycetidae</taxon>
        <taxon>Sordariales</taxon>
        <taxon>Diplogelasinosporaceae</taxon>
        <taxon>Diplogelasinospora</taxon>
    </lineage>
</organism>
<feature type="non-terminal residue" evidence="1">
    <location>
        <position position="1"/>
    </location>
</feature>
<protein>
    <submittedName>
        <fullName evidence="1">Uncharacterized protein</fullName>
    </submittedName>
</protein>
<dbReference type="EMBL" id="MU853755">
    <property type="protein sequence ID" value="KAK3945226.1"/>
    <property type="molecule type" value="Genomic_DNA"/>
</dbReference>
<proteinExistence type="predicted"/>
<gene>
    <name evidence="1" type="ORF">QBC46DRAFT_219215</name>
</gene>
<comment type="caution">
    <text evidence="1">The sequence shown here is derived from an EMBL/GenBank/DDBJ whole genome shotgun (WGS) entry which is preliminary data.</text>
</comment>
<feature type="non-terminal residue" evidence="1">
    <location>
        <position position="142"/>
    </location>
</feature>
<reference evidence="2" key="1">
    <citation type="journal article" date="2023" name="Mol. Phylogenet. Evol.">
        <title>Genome-scale phylogeny and comparative genomics of the fungal order Sordariales.</title>
        <authorList>
            <person name="Hensen N."/>
            <person name="Bonometti L."/>
            <person name="Westerberg I."/>
            <person name="Brannstrom I.O."/>
            <person name="Guillou S."/>
            <person name="Cros-Aarteil S."/>
            <person name="Calhoun S."/>
            <person name="Haridas S."/>
            <person name="Kuo A."/>
            <person name="Mondo S."/>
            <person name="Pangilinan J."/>
            <person name="Riley R."/>
            <person name="LaButti K."/>
            <person name="Andreopoulos B."/>
            <person name="Lipzen A."/>
            <person name="Chen C."/>
            <person name="Yan M."/>
            <person name="Daum C."/>
            <person name="Ng V."/>
            <person name="Clum A."/>
            <person name="Steindorff A."/>
            <person name="Ohm R.A."/>
            <person name="Martin F."/>
            <person name="Silar P."/>
            <person name="Natvig D.O."/>
            <person name="Lalanne C."/>
            <person name="Gautier V."/>
            <person name="Ament-Velasquez S.L."/>
            <person name="Kruys A."/>
            <person name="Hutchinson M.I."/>
            <person name="Powell A.J."/>
            <person name="Barry K."/>
            <person name="Miller A.N."/>
            <person name="Grigoriev I.V."/>
            <person name="Debuchy R."/>
            <person name="Gladieux P."/>
            <person name="Hiltunen Thoren M."/>
            <person name="Johannesson H."/>
        </authorList>
    </citation>
    <scope>NUCLEOTIDE SEQUENCE [LARGE SCALE GENOMIC DNA]</scope>
    <source>
        <strain evidence="2">CBS 340.73</strain>
    </source>
</reference>
<accession>A0AAN6NGA6</accession>